<evidence type="ECO:0000313" key="8">
    <source>
        <dbReference type="EMBL" id="QPC46584.1"/>
    </source>
</evidence>
<proteinExistence type="inferred from homology"/>
<evidence type="ECO:0000256" key="2">
    <source>
        <dbReference type="ARBA" id="ARBA00005697"/>
    </source>
</evidence>
<dbReference type="RefSeq" id="WP_239674111.1">
    <property type="nucleotide sequence ID" value="NZ_CP049742.1"/>
</dbReference>
<dbReference type="PANTHER" id="PTHR43337">
    <property type="entry name" value="XANTHINE/URACIL PERMEASE C887.17-RELATED"/>
    <property type="match status" value="1"/>
</dbReference>
<dbReference type="PANTHER" id="PTHR43337:SF2">
    <property type="entry name" value="XANTHINE_URACIL PERMEASE"/>
    <property type="match status" value="1"/>
</dbReference>
<feature type="transmembrane region" description="Helical" evidence="7">
    <location>
        <begin position="366"/>
        <end position="395"/>
    </location>
</feature>
<comment type="subcellular location">
    <subcellularLocation>
        <location evidence="1">Membrane</location>
        <topology evidence="1">Multi-pass membrane protein</topology>
    </subcellularLocation>
</comment>
<feature type="transmembrane region" description="Helical" evidence="7">
    <location>
        <begin position="160"/>
        <end position="185"/>
    </location>
</feature>
<feature type="transmembrane region" description="Helical" evidence="7">
    <location>
        <begin position="234"/>
        <end position="260"/>
    </location>
</feature>
<comment type="similarity">
    <text evidence="2">Belongs to the nucleobase:cation symporter-2 (NCS2) (TC 2.A.40) family. Azg-like subfamily.</text>
</comment>
<sequence>MNKFFSLEAHDTTMKREILAGLIGYFTIVYIVIVNALILSDAGMPLDAAVMATIVTSGVSCIMMGIMSNSPIIIVPGMGINALFTYTLVHSMGLSWQEALAAVFVAGLFFTILTFTKATKIISESIPSSLKAGITIGLGLFLAFIGLESGGIIVRGEQSIVAIGSFSDPTVLATLASLVVTVFVFIRQTPGLFLWTIIAGVVFSFIFGVEMNAADQTTSIASFGDVFMAMSFDAIFTTAFWLAVFAMFMITTFENIGLVVGHAGMLGRPEIVRPALKANGISAMLSGIFGTSPTVATVETAAAITSGGRTGITTIVTGVLFFGTLFFLPVIGYIPSASIAPILIIIGTLMLAHAKDVNWSSFSESFPTALMIFVIPFTFSIADGIAMGFVAYPIIKWIEGKGKEVSRTMYIVSFLFLLAIVAQAIIH</sequence>
<feature type="transmembrane region" description="Helical" evidence="7">
    <location>
        <begin position="281"/>
        <end position="304"/>
    </location>
</feature>
<keyword evidence="4 7" id="KW-0812">Transmembrane</keyword>
<feature type="transmembrane region" description="Helical" evidence="7">
    <location>
        <begin position="130"/>
        <end position="154"/>
    </location>
</feature>
<reference evidence="8 9" key="1">
    <citation type="submission" date="2019-07" db="EMBL/GenBank/DDBJ databases">
        <title>Genome sequence of 2 isolates from Red Sea Mangroves.</title>
        <authorList>
            <person name="Sefrji F."/>
            <person name="Michoud G."/>
            <person name="Merlino G."/>
            <person name="Daffonchio D."/>
        </authorList>
    </citation>
    <scope>NUCLEOTIDE SEQUENCE [LARGE SCALE GENOMIC DNA]</scope>
    <source>
        <strain evidence="8 9">R1DC41</strain>
    </source>
</reference>
<dbReference type="Pfam" id="PF00860">
    <property type="entry name" value="Xan_ur_permease"/>
    <property type="match status" value="1"/>
</dbReference>
<evidence type="ECO:0000313" key="9">
    <source>
        <dbReference type="Proteomes" id="UP000593626"/>
    </source>
</evidence>
<feature type="transmembrane region" description="Helical" evidence="7">
    <location>
        <begin position="337"/>
        <end position="354"/>
    </location>
</feature>
<protein>
    <submittedName>
        <fullName evidence="8">NCS2 family permease</fullName>
    </submittedName>
</protein>
<evidence type="ECO:0000256" key="6">
    <source>
        <dbReference type="ARBA" id="ARBA00023136"/>
    </source>
</evidence>
<evidence type="ECO:0000256" key="1">
    <source>
        <dbReference type="ARBA" id="ARBA00004141"/>
    </source>
</evidence>
<keyword evidence="9" id="KW-1185">Reference proteome</keyword>
<gene>
    <name evidence="8" type="ORF">G8O30_06195</name>
</gene>
<feature type="transmembrane region" description="Helical" evidence="7">
    <location>
        <begin position="99"/>
        <end position="118"/>
    </location>
</feature>
<feature type="transmembrane region" description="Helical" evidence="7">
    <location>
        <begin position="73"/>
        <end position="93"/>
    </location>
</feature>
<dbReference type="AlphaFoldDB" id="A0A7S8CAV4"/>
<feature type="transmembrane region" description="Helical" evidence="7">
    <location>
        <begin position="46"/>
        <end position="66"/>
    </location>
</feature>
<organism evidence="8 9">
    <name type="scientific">Mangrovibacillus cuniculi</name>
    <dbReference type="NCBI Taxonomy" id="2593652"/>
    <lineage>
        <taxon>Bacteria</taxon>
        <taxon>Bacillati</taxon>
        <taxon>Bacillota</taxon>
        <taxon>Bacilli</taxon>
        <taxon>Bacillales</taxon>
        <taxon>Bacillaceae</taxon>
        <taxon>Mangrovibacillus</taxon>
    </lineage>
</organism>
<feature type="transmembrane region" description="Helical" evidence="7">
    <location>
        <begin position="407"/>
        <end position="426"/>
    </location>
</feature>
<evidence type="ECO:0000256" key="7">
    <source>
        <dbReference type="SAM" id="Phobius"/>
    </source>
</evidence>
<keyword evidence="5 7" id="KW-1133">Transmembrane helix</keyword>
<feature type="transmembrane region" description="Helical" evidence="7">
    <location>
        <begin position="310"/>
        <end position="330"/>
    </location>
</feature>
<dbReference type="GO" id="GO:0005886">
    <property type="term" value="C:plasma membrane"/>
    <property type="evidence" value="ECO:0007669"/>
    <property type="project" value="TreeGrafter"/>
</dbReference>
<keyword evidence="6 7" id="KW-0472">Membrane</keyword>
<dbReference type="InterPro" id="IPR006043">
    <property type="entry name" value="NCS2"/>
</dbReference>
<dbReference type="GO" id="GO:0005345">
    <property type="term" value="F:purine nucleobase transmembrane transporter activity"/>
    <property type="evidence" value="ECO:0007669"/>
    <property type="project" value="TreeGrafter"/>
</dbReference>
<dbReference type="InterPro" id="IPR045018">
    <property type="entry name" value="Azg-like"/>
</dbReference>
<evidence type="ECO:0000256" key="3">
    <source>
        <dbReference type="ARBA" id="ARBA00022448"/>
    </source>
</evidence>
<evidence type="ECO:0000256" key="5">
    <source>
        <dbReference type="ARBA" id="ARBA00022989"/>
    </source>
</evidence>
<feature type="transmembrane region" description="Helical" evidence="7">
    <location>
        <begin position="192"/>
        <end position="214"/>
    </location>
</feature>
<evidence type="ECO:0000256" key="4">
    <source>
        <dbReference type="ARBA" id="ARBA00022692"/>
    </source>
</evidence>
<keyword evidence="3" id="KW-0813">Transport</keyword>
<dbReference type="EMBL" id="CP049742">
    <property type="protein sequence ID" value="QPC46584.1"/>
    <property type="molecule type" value="Genomic_DNA"/>
</dbReference>
<dbReference type="KEGG" id="mcui:G8O30_06195"/>
<accession>A0A7S8CAV4</accession>
<dbReference type="Proteomes" id="UP000593626">
    <property type="component" value="Chromosome"/>
</dbReference>
<name>A0A7S8CAV4_9BACI</name>
<feature type="transmembrane region" description="Helical" evidence="7">
    <location>
        <begin position="20"/>
        <end position="40"/>
    </location>
</feature>